<feature type="compositionally biased region" description="Polar residues" evidence="1">
    <location>
        <begin position="221"/>
        <end position="236"/>
    </location>
</feature>
<keyword evidence="4" id="KW-1185">Reference proteome</keyword>
<dbReference type="Gene3D" id="2.130.10.10">
    <property type="entry name" value="YVTN repeat-like/Quinoprotein amine dehydrogenase"/>
    <property type="match status" value="1"/>
</dbReference>
<dbReference type="Pfam" id="PF00400">
    <property type="entry name" value="WD40"/>
    <property type="match status" value="1"/>
</dbReference>
<keyword evidence="2" id="KW-0472">Membrane</keyword>
<evidence type="ECO:0000313" key="4">
    <source>
        <dbReference type="Proteomes" id="UP000789390"/>
    </source>
</evidence>
<name>A0A8J2RI65_9CRUS</name>
<dbReference type="InterPro" id="IPR036322">
    <property type="entry name" value="WD40_repeat_dom_sf"/>
</dbReference>
<sequence>MSDSESRKAKSGEPEHPNRLTQKPSEKSPSTVMLPEKANVPVIPTSLMPSDEFTSNEEAAFDHSNHPKQITIAIWMLLGHLPVVILAPKICQIILVLLRLSKLKLLLLKETEVDQDVKELELTPPLYIDFEETRKNEEEWKDFVKNGNYSRQEYVSYVTQKELELERDALKERVLSRHHLSIERTYLINLHIQQLLLERKDLKDKVLKVHQQRLALRKSFMSRNSAPGPSQSTVEESAQKLDEPRERVQGATEVVYADPVSDISLENRHKYQQNPLTLKQQVNFLLEQVNLSIQENDTASANPPVSTQRAISPAPAQQTISANTDTSENLPHLMAVRCVNSCGPYVFTASEDGTVSIFQLNNRSFVKKIRVSTLPVTLLYGLSLSRPTEVLNSMLESITEYRDHFTVITGGEDGRIRQYALNTGSFICDKFCNFAVTCADSEGTRARNLLYIGTEEGVIFTYNPQFNCMRLTKIKVNGVICMKLEFIRGKRAIMVAARQMHLVIFDLETEDTLFTMDPNTPSSSFYCISSFSSKYVFCCDASKNLLKFDADISASAVSSFHDGKRFLILACVDGFVRVVDTLNDDTPSPVITLQKQGSDPLTCMKVFGDQIFCGTLTGVLIRCRLPNLEALNKATPSG</sequence>
<evidence type="ECO:0000313" key="3">
    <source>
        <dbReference type="EMBL" id="CAH0100080.1"/>
    </source>
</evidence>
<feature type="compositionally biased region" description="Basic and acidic residues" evidence="1">
    <location>
        <begin position="1"/>
        <end position="18"/>
    </location>
</feature>
<dbReference type="Proteomes" id="UP000789390">
    <property type="component" value="Unassembled WGS sequence"/>
</dbReference>
<proteinExistence type="predicted"/>
<evidence type="ECO:0000256" key="1">
    <source>
        <dbReference type="SAM" id="MobiDB-lite"/>
    </source>
</evidence>
<dbReference type="AlphaFoldDB" id="A0A8J2RI65"/>
<protein>
    <submittedName>
        <fullName evidence="3">Uncharacterized protein</fullName>
    </submittedName>
</protein>
<feature type="region of interest" description="Disordered" evidence="1">
    <location>
        <begin position="220"/>
        <end position="248"/>
    </location>
</feature>
<dbReference type="EMBL" id="CAKKLH010000031">
    <property type="protein sequence ID" value="CAH0100080.1"/>
    <property type="molecule type" value="Genomic_DNA"/>
</dbReference>
<dbReference type="InterPro" id="IPR015943">
    <property type="entry name" value="WD40/YVTN_repeat-like_dom_sf"/>
</dbReference>
<feature type="region of interest" description="Disordered" evidence="1">
    <location>
        <begin position="1"/>
        <end position="35"/>
    </location>
</feature>
<dbReference type="SUPFAM" id="SSF50978">
    <property type="entry name" value="WD40 repeat-like"/>
    <property type="match status" value="1"/>
</dbReference>
<evidence type="ECO:0000256" key="2">
    <source>
        <dbReference type="SAM" id="Phobius"/>
    </source>
</evidence>
<organism evidence="3 4">
    <name type="scientific">Daphnia galeata</name>
    <dbReference type="NCBI Taxonomy" id="27404"/>
    <lineage>
        <taxon>Eukaryota</taxon>
        <taxon>Metazoa</taxon>
        <taxon>Ecdysozoa</taxon>
        <taxon>Arthropoda</taxon>
        <taxon>Crustacea</taxon>
        <taxon>Branchiopoda</taxon>
        <taxon>Diplostraca</taxon>
        <taxon>Cladocera</taxon>
        <taxon>Anomopoda</taxon>
        <taxon>Daphniidae</taxon>
        <taxon>Daphnia</taxon>
    </lineage>
</organism>
<feature type="compositionally biased region" description="Polar residues" evidence="1">
    <location>
        <begin position="19"/>
        <end position="31"/>
    </location>
</feature>
<feature type="compositionally biased region" description="Basic and acidic residues" evidence="1">
    <location>
        <begin position="237"/>
        <end position="248"/>
    </location>
</feature>
<keyword evidence="2" id="KW-1133">Transmembrane helix</keyword>
<dbReference type="OrthoDB" id="10002522at2759"/>
<gene>
    <name evidence="3" type="ORF">DGAL_LOCUS2253</name>
</gene>
<keyword evidence="2" id="KW-0812">Transmembrane</keyword>
<reference evidence="3" key="1">
    <citation type="submission" date="2021-11" db="EMBL/GenBank/DDBJ databases">
        <authorList>
            <person name="Schell T."/>
        </authorList>
    </citation>
    <scope>NUCLEOTIDE SEQUENCE</scope>
    <source>
        <strain evidence="3">M5</strain>
    </source>
</reference>
<feature type="region of interest" description="Disordered" evidence="1">
    <location>
        <begin position="297"/>
        <end position="316"/>
    </location>
</feature>
<comment type="caution">
    <text evidence="3">The sequence shown here is derived from an EMBL/GenBank/DDBJ whole genome shotgun (WGS) entry which is preliminary data.</text>
</comment>
<feature type="transmembrane region" description="Helical" evidence="2">
    <location>
        <begin position="72"/>
        <end position="98"/>
    </location>
</feature>
<accession>A0A8J2RI65</accession>
<dbReference type="InterPro" id="IPR001680">
    <property type="entry name" value="WD40_rpt"/>
</dbReference>